<feature type="domain" description="DUF4246" evidence="2">
    <location>
        <begin position="129"/>
        <end position="596"/>
    </location>
</feature>
<evidence type="ECO:0000313" key="5">
    <source>
        <dbReference type="Proteomes" id="UP000799444"/>
    </source>
</evidence>
<keyword evidence="5" id="KW-1185">Reference proteome</keyword>
<dbReference type="PANTHER" id="PTHR33119:SF1">
    <property type="entry name" value="FE2OG DIOXYGENASE DOMAIN-CONTAINING PROTEIN"/>
    <property type="match status" value="1"/>
</dbReference>
<protein>
    <submittedName>
        <fullName evidence="4">Uncharacterized protein</fullName>
    </submittedName>
</protein>
<evidence type="ECO:0000256" key="1">
    <source>
        <dbReference type="SAM" id="MobiDB-lite"/>
    </source>
</evidence>
<dbReference type="InterPro" id="IPR025340">
    <property type="entry name" value="DUF4246"/>
</dbReference>
<feature type="region of interest" description="Disordered" evidence="1">
    <location>
        <begin position="335"/>
        <end position="399"/>
    </location>
</feature>
<comment type="caution">
    <text evidence="4">The sequence shown here is derived from an EMBL/GenBank/DDBJ whole genome shotgun (WGS) entry which is preliminary data.</text>
</comment>
<dbReference type="AlphaFoldDB" id="A0A9P4QVJ1"/>
<dbReference type="Pfam" id="PF14033">
    <property type="entry name" value="DUF4246"/>
    <property type="match status" value="1"/>
</dbReference>
<feature type="domain" description="DUF4246" evidence="3">
    <location>
        <begin position="9"/>
        <end position="81"/>
    </location>
</feature>
<dbReference type="Pfam" id="PF21666">
    <property type="entry name" value="DUF4246_N"/>
    <property type="match status" value="1"/>
</dbReference>
<reference evidence="4" key="1">
    <citation type="journal article" date="2020" name="Stud. Mycol.">
        <title>101 Dothideomycetes genomes: a test case for predicting lifestyles and emergence of pathogens.</title>
        <authorList>
            <person name="Haridas S."/>
            <person name="Albert R."/>
            <person name="Binder M."/>
            <person name="Bloem J."/>
            <person name="Labutti K."/>
            <person name="Salamov A."/>
            <person name="Andreopoulos B."/>
            <person name="Baker S."/>
            <person name="Barry K."/>
            <person name="Bills G."/>
            <person name="Bluhm B."/>
            <person name="Cannon C."/>
            <person name="Castanera R."/>
            <person name="Culley D."/>
            <person name="Daum C."/>
            <person name="Ezra D."/>
            <person name="Gonzalez J."/>
            <person name="Henrissat B."/>
            <person name="Kuo A."/>
            <person name="Liang C."/>
            <person name="Lipzen A."/>
            <person name="Lutzoni F."/>
            <person name="Magnuson J."/>
            <person name="Mondo S."/>
            <person name="Nolan M."/>
            <person name="Ohm R."/>
            <person name="Pangilinan J."/>
            <person name="Park H.-J."/>
            <person name="Ramirez L."/>
            <person name="Alfaro M."/>
            <person name="Sun H."/>
            <person name="Tritt A."/>
            <person name="Yoshinaga Y."/>
            <person name="Zwiers L.-H."/>
            <person name="Turgeon B."/>
            <person name="Goodwin S."/>
            <person name="Spatafora J."/>
            <person name="Crous P."/>
            <person name="Grigoriev I."/>
        </authorList>
    </citation>
    <scope>NUCLEOTIDE SEQUENCE</scope>
    <source>
        <strain evidence="4">CBS 125425</strain>
    </source>
</reference>
<feature type="compositionally biased region" description="Acidic residues" evidence="1">
    <location>
        <begin position="381"/>
        <end position="397"/>
    </location>
</feature>
<dbReference type="InterPro" id="IPR049207">
    <property type="entry name" value="DUF4246_N"/>
</dbReference>
<dbReference type="EMBL" id="ML996147">
    <property type="protein sequence ID" value="KAF2734477.1"/>
    <property type="molecule type" value="Genomic_DNA"/>
</dbReference>
<evidence type="ECO:0000313" key="4">
    <source>
        <dbReference type="EMBL" id="KAF2734477.1"/>
    </source>
</evidence>
<name>A0A9P4QVJ1_9PLEO</name>
<dbReference type="OrthoDB" id="415532at2759"/>
<dbReference type="InterPro" id="IPR049192">
    <property type="entry name" value="DUF4246_C"/>
</dbReference>
<evidence type="ECO:0000259" key="3">
    <source>
        <dbReference type="Pfam" id="PF21666"/>
    </source>
</evidence>
<sequence length="696" mass="78714">MSDSKLSAYPGLGLPLRHDPQSNGNYGHYPIGAHGSCWGAESDMIMIRELAMMTIMDKLTDKVDWHKKILDDDIVAKWRKEAQAIPDQDFSKIAYSGKRQYWDNEGRLTLHNANKKKDLDLLKGIITDNTFDCCIQELRSKGKYYKESKIVPTLDACASVAKSDELVSADLHQALLTAFDKLKAHQSSAPDWHPNSNKQVQDLVHPSMYPLVYGRSRVLKEEVVGVAEAIKKWAGKGDVIPKDKGNLEAERGRRYNVGSEYVPPEYWSDTFQWLPANVEFQDDGSIRLTSYINGLHPTKFPDIYRTIEKLIETALPAWDQCLSVASDYQQKTGAGRLEPRIGYPADPDDENVLNWDPPGPEAMGDAKGDSSKMDLGNDTDTQSDDDTESDSDSFDDNDVTRWESLRKPVIPEPTFEDVDYVPAAENRLAKKFRETGLQIIVKIASIELTPEKPDFPQGGWHIEGQMNEHICGTALYYLDSENITSSNLSFRMQTSAYLSDEIHVGQDCFHYLEQIYGTGLGGRSDPCLQNYGSVETRAGRLLAFPNVFQHRVSPFRLEDPTKPGYRRFIALWLVDPTQRIISTANVPPQQMSWWLDSILGQSPESRETALSKLPIEIIALMNDKGLDADADATGEAKLPVELMELVRQHFNSDKDSLLMSLEEAHEHRLKLMQERSAHVQTSERWWQQHSYGFCEH</sequence>
<dbReference type="PANTHER" id="PTHR33119">
    <property type="entry name" value="IFI3P"/>
    <property type="match status" value="1"/>
</dbReference>
<gene>
    <name evidence="4" type="ORF">EJ04DRAFT_466559</name>
</gene>
<organism evidence="4 5">
    <name type="scientific">Polyplosphaeria fusca</name>
    <dbReference type="NCBI Taxonomy" id="682080"/>
    <lineage>
        <taxon>Eukaryota</taxon>
        <taxon>Fungi</taxon>
        <taxon>Dikarya</taxon>
        <taxon>Ascomycota</taxon>
        <taxon>Pezizomycotina</taxon>
        <taxon>Dothideomycetes</taxon>
        <taxon>Pleosporomycetidae</taxon>
        <taxon>Pleosporales</taxon>
        <taxon>Tetraplosphaeriaceae</taxon>
        <taxon>Polyplosphaeria</taxon>
    </lineage>
</organism>
<accession>A0A9P4QVJ1</accession>
<dbReference type="Proteomes" id="UP000799444">
    <property type="component" value="Unassembled WGS sequence"/>
</dbReference>
<proteinExistence type="predicted"/>
<evidence type="ECO:0000259" key="2">
    <source>
        <dbReference type="Pfam" id="PF14033"/>
    </source>
</evidence>